<dbReference type="Gene3D" id="2.60.120.260">
    <property type="entry name" value="Galactose-binding domain-like"/>
    <property type="match status" value="1"/>
</dbReference>
<dbReference type="GO" id="GO:0008876">
    <property type="term" value="F:quinoprotein glucose dehydrogenase activity"/>
    <property type="evidence" value="ECO:0007669"/>
    <property type="project" value="UniProtKB-EC"/>
</dbReference>
<dbReference type="PANTHER" id="PTHR19328:SF13">
    <property type="entry name" value="HIPL1 PROTEIN"/>
    <property type="match status" value="1"/>
</dbReference>
<dbReference type="InterPro" id="IPR009056">
    <property type="entry name" value="Cyt_c-like_dom"/>
</dbReference>
<feature type="signal peptide" evidence="9">
    <location>
        <begin position="1"/>
        <end position="26"/>
    </location>
</feature>
<dbReference type="Pfam" id="PF03422">
    <property type="entry name" value="CBM_6"/>
    <property type="match status" value="1"/>
</dbReference>
<dbReference type="InterPro" id="IPR006584">
    <property type="entry name" value="Cellulose-bd_IV"/>
</dbReference>
<dbReference type="EMBL" id="CP036298">
    <property type="protein sequence ID" value="QDV27954.1"/>
    <property type="molecule type" value="Genomic_DNA"/>
</dbReference>
<keyword evidence="4 9" id="KW-0732">Signal</keyword>
<dbReference type="PROSITE" id="PS51175">
    <property type="entry name" value="CBM6"/>
    <property type="match status" value="1"/>
</dbReference>
<protein>
    <submittedName>
        <fullName evidence="13">Quinoprotein glucose dehydrogenase B</fullName>
        <ecNumber evidence="13">1.1.5.2</ecNumber>
    </submittedName>
</protein>
<dbReference type="InterPro" id="IPR000601">
    <property type="entry name" value="PKD_dom"/>
</dbReference>
<keyword evidence="14" id="KW-1185">Reference proteome</keyword>
<evidence type="ECO:0000259" key="12">
    <source>
        <dbReference type="PROSITE" id="PS51175"/>
    </source>
</evidence>
<dbReference type="InterPro" id="IPR011041">
    <property type="entry name" value="Quinoprot_gluc/sorb_DH_b-prop"/>
</dbReference>
<evidence type="ECO:0000256" key="8">
    <source>
        <dbReference type="SAM" id="MobiDB-lite"/>
    </source>
</evidence>
<dbReference type="EC" id="1.1.5.2" evidence="13"/>
<dbReference type="SMART" id="SM00089">
    <property type="entry name" value="PKD"/>
    <property type="match status" value="1"/>
</dbReference>
<evidence type="ECO:0000256" key="2">
    <source>
        <dbReference type="ARBA" id="ARBA00022617"/>
    </source>
</evidence>
<feature type="domain" description="CBM6" evidence="12">
    <location>
        <begin position="780"/>
        <end position="907"/>
    </location>
</feature>
<evidence type="ECO:0000313" key="13">
    <source>
        <dbReference type="EMBL" id="QDV27954.1"/>
    </source>
</evidence>
<dbReference type="Proteomes" id="UP000318017">
    <property type="component" value="Chromosome"/>
</dbReference>
<dbReference type="InterPro" id="IPR036909">
    <property type="entry name" value="Cyt_c-like_dom_sf"/>
</dbReference>
<feature type="chain" id="PRO_5022161389" evidence="9">
    <location>
        <begin position="27"/>
        <end position="908"/>
    </location>
</feature>
<evidence type="ECO:0000256" key="3">
    <source>
        <dbReference type="ARBA" id="ARBA00022723"/>
    </source>
</evidence>
<evidence type="ECO:0000256" key="5">
    <source>
        <dbReference type="ARBA" id="ARBA00022982"/>
    </source>
</evidence>
<dbReference type="Gene3D" id="2.60.40.10">
    <property type="entry name" value="Immunoglobulins"/>
    <property type="match status" value="1"/>
</dbReference>
<feature type="region of interest" description="Disordered" evidence="8">
    <location>
        <begin position="175"/>
        <end position="201"/>
    </location>
</feature>
<dbReference type="InterPro" id="IPR011042">
    <property type="entry name" value="6-blade_b-propeller_TolB-like"/>
</dbReference>
<feature type="domain" description="Cytochrome c" evidence="11">
    <location>
        <begin position="644"/>
        <end position="729"/>
    </location>
</feature>
<dbReference type="GO" id="GO:0030246">
    <property type="term" value="F:carbohydrate binding"/>
    <property type="evidence" value="ECO:0007669"/>
    <property type="project" value="InterPro"/>
</dbReference>
<dbReference type="CDD" id="cd04084">
    <property type="entry name" value="CBM6_xylanase-like"/>
    <property type="match status" value="1"/>
</dbReference>
<feature type="binding site" description="covalent" evidence="7">
    <location>
        <position position="707"/>
    </location>
    <ligand>
        <name>heme c</name>
        <dbReference type="ChEBI" id="CHEBI:61717"/>
    </ligand>
</feature>
<organism evidence="13 14">
    <name type="scientific">Aureliella helgolandensis</name>
    <dbReference type="NCBI Taxonomy" id="2527968"/>
    <lineage>
        <taxon>Bacteria</taxon>
        <taxon>Pseudomonadati</taxon>
        <taxon>Planctomycetota</taxon>
        <taxon>Planctomycetia</taxon>
        <taxon>Pirellulales</taxon>
        <taxon>Pirellulaceae</taxon>
        <taxon>Aureliella</taxon>
    </lineage>
</organism>
<dbReference type="GO" id="GO:0005506">
    <property type="term" value="F:iron ion binding"/>
    <property type="evidence" value="ECO:0007669"/>
    <property type="project" value="InterPro"/>
</dbReference>
<name>A0A518GH95_9BACT</name>
<feature type="binding site" description="covalent" evidence="7">
    <location>
        <position position="662"/>
    </location>
    <ligand>
        <name>heme c</name>
        <dbReference type="ChEBI" id="CHEBI:61717"/>
    </ligand>
</feature>
<feature type="binding site" description="covalent" evidence="7">
    <location>
        <position position="658"/>
    </location>
    <ligand>
        <name>heme c</name>
        <dbReference type="ChEBI" id="CHEBI:61717"/>
    </ligand>
</feature>
<dbReference type="SUPFAM" id="SSF46626">
    <property type="entry name" value="Cytochrome c"/>
    <property type="match status" value="1"/>
</dbReference>
<dbReference type="RefSeq" id="WP_145086146.1">
    <property type="nucleotide sequence ID" value="NZ_CP036298.1"/>
</dbReference>
<dbReference type="KEGG" id="ahel:Q31a_63470"/>
<evidence type="ECO:0000256" key="4">
    <source>
        <dbReference type="ARBA" id="ARBA00022729"/>
    </source>
</evidence>
<keyword evidence="1" id="KW-0813">Transport</keyword>
<dbReference type="Gene3D" id="1.10.760.10">
    <property type="entry name" value="Cytochrome c-like domain"/>
    <property type="match status" value="1"/>
</dbReference>
<dbReference type="SUPFAM" id="SSF49785">
    <property type="entry name" value="Galactose-binding domain-like"/>
    <property type="match status" value="1"/>
</dbReference>
<keyword evidence="2 7" id="KW-0349">Heme</keyword>
<dbReference type="PROSITE" id="PS50093">
    <property type="entry name" value="PKD"/>
    <property type="match status" value="1"/>
</dbReference>
<dbReference type="Gene3D" id="2.120.10.30">
    <property type="entry name" value="TolB, C-terminal domain"/>
    <property type="match status" value="1"/>
</dbReference>
<comment type="PTM">
    <text evidence="7">Binds 1 heme c group covalently per subunit.</text>
</comment>
<dbReference type="InterPro" id="IPR022409">
    <property type="entry name" value="PKD/Chitinase_dom"/>
</dbReference>
<dbReference type="GO" id="GO:0020037">
    <property type="term" value="F:heme binding"/>
    <property type="evidence" value="ECO:0007669"/>
    <property type="project" value="InterPro"/>
</dbReference>
<keyword evidence="3 7" id="KW-0479">Metal-binding</keyword>
<dbReference type="SUPFAM" id="SSF49299">
    <property type="entry name" value="PKD domain"/>
    <property type="match status" value="1"/>
</dbReference>
<dbReference type="PROSITE" id="PS51007">
    <property type="entry name" value="CYTC"/>
    <property type="match status" value="1"/>
</dbReference>
<evidence type="ECO:0000313" key="14">
    <source>
        <dbReference type="Proteomes" id="UP000318017"/>
    </source>
</evidence>
<sequence length="908" mass="100169" precursor="true">MSKHSFPSLHLATLLVLSSVGSTAWCAEVDPTRFEKTIVSADLVQPMEFDIAPDGHLFLIELGGNLKRIDPNIGVAEVVGKLTVTTEQENGLIGLALDPNFAENGWIYLQYSPPDFPGQHISRFNFRDGQLDLASEKRLFRYQEQRRECCHHAGSLEFGPDGNLYIGTGDNTNPFNDSAGFAPLDQRPDREPWDAQRSAGNTKSYNGKILRIRPEADGSYSIPDGNLFPKDGQIGYPEIYVMGCRNPWRINLDQRTGYLYWGDVGPDAGQDNERGPRGYDEVNQARSAGNFGWPYFIGNNFAYPLVDFASGKISPPQDPASPENHSVNNTGANLLPPAQPAMIYYPAAATDLFPEVGSGGRTACAGPVYYFDNTLESPHKFPAHYDSTLFAFEWSRNWIMAVHLDADSKIQRLERFLPEMQFTRPIDIQFDARGAMYVIEYGETWGVNPDAQLVRIDYVRGNRRPTAIATAVGNVGREPLEVQLSGRESSDKDGDPLTYQWTAIRASAAASSTATSDADPAATPPTLERTLLSTEAEYTATFEEPGIYTLELQVTDPSGANSVTSLPVLVGNSRPEVEFLEPRDGAFFTPGQAVRYRMLVRDLEDGTSDFDQADEDENWEFIDSSAPSRLTVEAVPVDHSAEASNDPPGLALIRQTDCLNCHAYNRPLVGPSFVQIATKYQDQPHQMEVSVKRVIEGSTGVWGKVAMLPHSQHTPEQVQQMVEYVFSATADNSNPSAQGFTNELPIAEEVQAVRFEANFTDLGRGDVPKLSGFQSVTLRSRQQQAEWADEYQRMQPLNSDKAQGKVFMGGIEHGGYLRFKNLDLSQISALKVRLASAGAGGMLEVHQSSLDGPLLGSIAIEVNGEWEAFYEKTIALEKADELADLFLVFKNEKNRGGLANIDAVEFLK</sequence>
<dbReference type="InterPro" id="IPR013783">
    <property type="entry name" value="Ig-like_fold"/>
</dbReference>
<accession>A0A518GH95</accession>
<keyword evidence="13" id="KW-0560">Oxidoreductase</keyword>
<feature type="domain" description="PKD" evidence="10">
    <location>
        <begin position="489"/>
        <end position="570"/>
    </location>
</feature>
<dbReference type="OrthoDB" id="9770043at2"/>
<evidence type="ECO:0000259" key="11">
    <source>
        <dbReference type="PROSITE" id="PS51007"/>
    </source>
</evidence>
<dbReference type="InterPro" id="IPR035986">
    <property type="entry name" value="PKD_dom_sf"/>
</dbReference>
<dbReference type="InterPro" id="IPR005084">
    <property type="entry name" value="CBM6"/>
</dbReference>
<dbReference type="GO" id="GO:0009055">
    <property type="term" value="F:electron transfer activity"/>
    <property type="evidence" value="ECO:0007669"/>
    <property type="project" value="InterPro"/>
</dbReference>
<evidence type="ECO:0000256" key="9">
    <source>
        <dbReference type="SAM" id="SignalP"/>
    </source>
</evidence>
<evidence type="ECO:0000256" key="6">
    <source>
        <dbReference type="ARBA" id="ARBA00023004"/>
    </source>
</evidence>
<dbReference type="PANTHER" id="PTHR19328">
    <property type="entry name" value="HEDGEHOG-INTERACTING PROTEIN"/>
    <property type="match status" value="1"/>
</dbReference>
<dbReference type="PRINTS" id="PR00606">
    <property type="entry name" value="CYTCHROMECID"/>
</dbReference>
<evidence type="ECO:0000256" key="7">
    <source>
        <dbReference type="PIRSR" id="PIRSR602324-1"/>
    </source>
</evidence>
<dbReference type="InterPro" id="IPR002324">
    <property type="entry name" value="Cyt_c_ID"/>
</dbReference>
<dbReference type="InterPro" id="IPR008979">
    <property type="entry name" value="Galactose-bd-like_sf"/>
</dbReference>
<dbReference type="SMART" id="SM00606">
    <property type="entry name" value="CBD_IV"/>
    <property type="match status" value="1"/>
</dbReference>
<dbReference type="Pfam" id="PF07995">
    <property type="entry name" value="GSDH"/>
    <property type="match status" value="1"/>
</dbReference>
<keyword evidence="5" id="KW-0249">Electron transport</keyword>
<dbReference type="InterPro" id="IPR012938">
    <property type="entry name" value="Glc/Sorbosone_DH"/>
</dbReference>
<gene>
    <name evidence="13" type="primary">gdhB_2</name>
    <name evidence="13" type="ORF">Q31a_63470</name>
</gene>
<dbReference type="SUPFAM" id="SSF50952">
    <property type="entry name" value="Soluble quinoprotein glucose dehydrogenase"/>
    <property type="match status" value="1"/>
</dbReference>
<evidence type="ECO:0000256" key="1">
    <source>
        <dbReference type="ARBA" id="ARBA00022448"/>
    </source>
</evidence>
<proteinExistence type="predicted"/>
<reference evidence="13 14" key="1">
    <citation type="submission" date="2019-02" db="EMBL/GenBank/DDBJ databases">
        <title>Deep-cultivation of Planctomycetes and their phenomic and genomic characterization uncovers novel biology.</title>
        <authorList>
            <person name="Wiegand S."/>
            <person name="Jogler M."/>
            <person name="Boedeker C."/>
            <person name="Pinto D."/>
            <person name="Vollmers J."/>
            <person name="Rivas-Marin E."/>
            <person name="Kohn T."/>
            <person name="Peeters S.H."/>
            <person name="Heuer A."/>
            <person name="Rast P."/>
            <person name="Oberbeckmann S."/>
            <person name="Bunk B."/>
            <person name="Jeske O."/>
            <person name="Meyerdierks A."/>
            <person name="Storesund J.E."/>
            <person name="Kallscheuer N."/>
            <person name="Luecker S."/>
            <person name="Lage O.M."/>
            <person name="Pohl T."/>
            <person name="Merkel B.J."/>
            <person name="Hornburger P."/>
            <person name="Mueller R.-W."/>
            <person name="Bruemmer F."/>
            <person name="Labrenz M."/>
            <person name="Spormann A.M."/>
            <person name="Op den Camp H."/>
            <person name="Overmann J."/>
            <person name="Amann R."/>
            <person name="Jetten M.S.M."/>
            <person name="Mascher T."/>
            <person name="Medema M.H."/>
            <person name="Devos D.P."/>
            <person name="Kaster A.-K."/>
            <person name="Ovreas L."/>
            <person name="Rohde M."/>
            <person name="Galperin M.Y."/>
            <person name="Jogler C."/>
        </authorList>
    </citation>
    <scope>NUCLEOTIDE SEQUENCE [LARGE SCALE GENOMIC DNA]</scope>
    <source>
        <strain evidence="13 14">Q31a</strain>
    </source>
</reference>
<dbReference type="AlphaFoldDB" id="A0A518GH95"/>
<evidence type="ECO:0000259" key="10">
    <source>
        <dbReference type="PROSITE" id="PS50093"/>
    </source>
</evidence>
<keyword evidence="6 7" id="KW-0408">Iron</keyword>